<accession>A0ABR5ARK2</accession>
<evidence type="ECO:0000313" key="1">
    <source>
        <dbReference type="EMBL" id="KIL77378.1"/>
    </source>
</evidence>
<dbReference type="EMBL" id="JXLP01000015">
    <property type="protein sequence ID" value="KIL77378.1"/>
    <property type="molecule type" value="Genomic_DNA"/>
</dbReference>
<dbReference type="PANTHER" id="PTHR47271:SF2">
    <property type="entry name" value="ARGININE DEIMINASE"/>
    <property type="match status" value="1"/>
</dbReference>
<sequence>MTLYHIKFYNLRKIPIDGMLFHYTEKGEERMTYCSSMYRSLERVIVKHPKDAFISQEHVSNEWKKFNYIEEPNFDEALKEYQDFISILEQHVPHIDYLPFSSAAGLDSLYAHDPVKLTSEGAIILKSGKALRQPEANVYRQFLKEKDIPIIGELTGEAVADGGDLVWLDERTLAVGLGYRTNEEAVRQLKELTARFVDELIVVPLPHDQGEEECLHLMSFISMVDHNLAVVHSRLMPVFFRQLLIKRGIQLIEVPDDEYTSLGCNVLALAPRVCVIVSGNDGTKQQLLDAGAVVYEYKGHEISFKGTGGPTCLTCPVVRS</sequence>
<dbReference type="SUPFAM" id="SSF55909">
    <property type="entry name" value="Pentein"/>
    <property type="match status" value="1"/>
</dbReference>
<keyword evidence="2" id="KW-1185">Reference proteome</keyword>
<evidence type="ECO:0000313" key="2">
    <source>
        <dbReference type="Proteomes" id="UP000031982"/>
    </source>
</evidence>
<comment type="caution">
    <text evidence="1">The sequence shown here is derived from an EMBL/GenBank/DDBJ whole genome shotgun (WGS) entry which is preliminary data.</text>
</comment>
<name>A0ABR5ARK2_BACBA</name>
<organism evidence="1 2">
    <name type="scientific">Bacillus badius</name>
    <dbReference type="NCBI Taxonomy" id="1455"/>
    <lineage>
        <taxon>Bacteria</taxon>
        <taxon>Bacillati</taxon>
        <taxon>Bacillota</taxon>
        <taxon>Bacilli</taxon>
        <taxon>Bacillales</taxon>
        <taxon>Bacillaceae</taxon>
        <taxon>Pseudobacillus</taxon>
    </lineage>
</organism>
<dbReference type="Pfam" id="PF02274">
    <property type="entry name" value="ADI"/>
    <property type="match status" value="2"/>
</dbReference>
<gene>
    <name evidence="1" type="ORF">SD77_1621</name>
</gene>
<reference evidence="1 2" key="1">
    <citation type="submission" date="2015-01" db="EMBL/GenBank/DDBJ databases">
        <title>Genome Assembly of Bacillus badius MTCC 1458.</title>
        <authorList>
            <person name="Verma A."/>
            <person name="Khatri I."/>
            <person name="Mual P."/>
            <person name="Subramanian S."/>
            <person name="Krishnamurthi S."/>
        </authorList>
    </citation>
    <scope>NUCLEOTIDE SEQUENCE [LARGE SCALE GENOMIC DNA]</scope>
    <source>
        <strain evidence="1 2">MTCC 1458</strain>
    </source>
</reference>
<dbReference type="PANTHER" id="PTHR47271">
    <property type="entry name" value="ARGININE DEIMINASE"/>
    <property type="match status" value="1"/>
</dbReference>
<protein>
    <submittedName>
        <fullName evidence="1">NG,NG-dimethylarginine dimethylaminohydrolase 1</fullName>
    </submittedName>
</protein>
<dbReference type="Proteomes" id="UP000031982">
    <property type="component" value="Unassembled WGS sequence"/>
</dbReference>
<dbReference type="Gene3D" id="3.75.10.10">
    <property type="entry name" value="L-arginine/glycine Amidinotransferase, Chain A"/>
    <property type="match status" value="1"/>
</dbReference>
<proteinExistence type="predicted"/>